<dbReference type="Proteomes" id="UP001501624">
    <property type="component" value="Unassembled WGS sequence"/>
</dbReference>
<evidence type="ECO:0000256" key="1">
    <source>
        <dbReference type="SAM" id="MobiDB-lite"/>
    </source>
</evidence>
<feature type="compositionally biased region" description="Gly residues" evidence="1">
    <location>
        <begin position="1"/>
        <end position="14"/>
    </location>
</feature>
<protein>
    <submittedName>
        <fullName evidence="2">Uncharacterized protein</fullName>
    </submittedName>
</protein>
<keyword evidence="3" id="KW-1185">Reference proteome</keyword>
<sequence>MAGTPGGGNAGRGNTGRREGPTVGPPGGGKARPWDRRVAAARGWDADGANAGWGKRGRGSGSGALAAWGCGISTAGWIPDR</sequence>
<evidence type="ECO:0000313" key="3">
    <source>
        <dbReference type="Proteomes" id="UP001501624"/>
    </source>
</evidence>
<organism evidence="2 3">
    <name type="scientific">Amycolatopsis tucumanensis</name>
    <dbReference type="NCBI Taxonomy" id="401106"/>
    <lineage>
        <taxon>Bacteria</taxon>
        <taxon>Bacillati</taxon>
        <taxon>Actinomycetota</taxon>
        <taxon>Actinomycetes</taxon>
        <taxon>Pseudonocardiales</taxon>
        <taxon>Pseudonocardiaceae</taxon>
        <taxon>Amycolatopsis</taxon>
    </lineage>
</organism>
<reference evidence="3" key="1">
    <citation type="journal article" date="2019" name="Int. J. Syst. Evol. Microbiol.">
        <title>The Global Catalogue of Microorganisms (GCM) 10K type strain sequencing project: providing services to taxonomists for standard genome sequencing and annotation.</title>
        <authorList>
            <consortium name="The Broad Institute Genomics Platform"/>
            <consortium name="The Broad Institute Genome Sequencing Center for Infectious Disease"/>
            <person name="Wu L."/>
            <person name="Ma J."/>
        </authorList>
    </citation>
    <scope>NUCLEOTIDE SEQUENCE [LARGE SCALE GENOMIC DNA]</scope>
    <source>
        <strain evidence="3">JCM 17017</strain>
    </source>
</reference>
<evidence type="ECO:0000313" key="2">
    <source>
        <dbReference type="EMBL" id="GAA3848178.1"/>
    </source>
</evidence>
<name>A0ABP7JMW1_9PSEU</name>
<accession>A0ABP7JMW1</accession>
<comment type="caution">
    <text evidence="2">The sequence shown here is derived from an EMBL/GenBank/DDBJ whole genome shotgun (WGS) entry which is preliminary data.</text>
</comment>
<feature type="compositionally biased region" description="Low complexity" evidence="1">
    <location>
        <begin position="40"/>
        <end position="53"/>
    </location>
</feature>
<feature type="region of interest" description="Disordered" evidence="1">
    <location>
        <begin position="1"/>
        <end position="63"/>
    </location>
</feature>
<dbReference type="EMBL" id="BAABCM010000017">
    <property type="protein sequence ID" value="GAA3848178.1"/>
    <property type="molecule type" value="Genomic_DNA"/>
</dbReference>
<proteinExistence type="predicted"/>
<gene>
    <name evidence="2" type="ORF">GCM10022380_77900</name>
</gene>